<dbReference type="Pfam" id="PF00571">
    <property type="entry name" value="CBS"/>
    <property type="match status" value="2"/>
</dbReference>
<keyword evidence="5" id="KW-1185">Reference proteome</keyword>
<dbReference type="PROSITE" id="PS51371">
    <property type="entry name" value="CBS"/>
    <property type="match status" value="1"/>
</dbReference>
<protein>
    <submittedName>
        <fullName evidence="4">CBS domain-containing protein</fullName>
    </submittedName>
</protein>
<sequence length="150" mass="16628">MKVRDIMRSGMVTVPARADLRTATRKLLKRPGRPLTVMHDGEAVGLLTQYAVVKAGCLSNRPFEQIPVTKVMARSSGSVAPTMPVRVAVKRMNRNRVAALPVAEELEVVGSLTLRDVARNYSKLLKEAETGSSELEEAWKSDDHRIEFEN</sequence>
<keyword evidence="2" id="KW-0129">CBS domain</keyword>
<reference evidence="4 5" key="1">
    <citation type="journal article" date="2019" name="Int. J. Syst. Evol. Microbiol.">
        <title>The Global Catalogue of Microorganisms (GCM) 10K type strain sequencing project: providing services to taxonomists for standard genome sequencing and annotation.</title>
        <authorList>
            <consortium name="The Broad Institute Genomics Platform"/>
            <consortium name="The Broad Institute Genome Sequencing Center for Infectious Disease"/>
            <person name="Wu L."/>
            <person name="Ma J."/>
        </authorList>
    </citation>
    <scope>NUCLEOTIDE SEQUENCE [LARGE SCALE GENOMIC DNA]</scope>
    <source>
        <strain evidence="4 5">CGMCC 1.10593</strain>
    </source>
</reference>
<dbReference type="PANTHER" id="PTHR48108:SF26">
    <property type="entry name" value="CBS DOMAIN-CONTAINING PROTEIN DDB_G0289609"/>
    <property type="match status" value="1"/>
</dbReference>
<organism evidence="4 5">
    <name type="scientific">Halohasta litorea</name>
    <dbReference type="NCBI Taxonomy" id="869891"/>
    <lineage>
        <taxon>Archaea</taxon>
        <taxon>Methanobacteriati</taxon>
        <taxon>Methanobacteriota</taxon>
        <taxon>Stenosarchaea group</taxon>
        <taxon>Halobacteria</taxon>
        <taxon>Halobacteriales</taxon>
        <taxon>Haloferacaceae</taxon>
        <taxon>Halohasta</taxon>
    </lineage>
</organism>
<dbReference type="InterPro" id="IPR046342">
    <property type="entry name" value="CBS_dom_sf"/>
</dbReference>
<evidence type="ECO:0000313" key="4">
    <source>
        <dbReference type="EMBL" id="MFD1642597.1"/>
    </source>
</evidence>
<dbReference type="PANTHER" id="PTHR48108">
    <property type="entry name" value="CBS DOMAIN-CONTAINING PROTEIN CBSX2, CHLOROPLASTIC"/>
    <property type="match status" value="1"/>
</dbReference>
<accession>A0ABD6DB62</accession>
<proteinExistence type="predicted"/>
<keyword evidence="1" id="KW-0677">Repeat</keyword>
<comment type="caution">
    <text evidence="4">The sequence shown here is derived from an EMBL/GenBank/DDBJ whole genome shotgun (WGS) entry which is preliminary data.</text>
</comment>
<dbReference type="SUPFAM" id="SSF54631">
    <property type="entry name" value="CBS-domain pair"/>
    <property type="match status" value="1"/>
</dbReference>
<gene>
    <name evidence="4" type="ORF">ACFSBW_12010</name>
</gene>
<evidence type="ECO:0000256" key="1">
    <source>
        <dbReference type="ARBA" id="ARBA00022737"/>
    </source>
</evidence>
<dbReference type="SMART" id="SM00116">
    <property type="entry name" value="CBS"/>
    <property type="match status" value="2"/>
</dbReference>
<dbReference type="RefSeq" id="WP_256395996.1">
    <property type="nucleotide sequence ID" value="NZ_JANHDJ010000003.1"/>
</dbReference>
<dbReference type="AlphaFoldDB" id="A0ABD6DB62"/>
<evidence type="ECO:0000256" key="2">
    <source>
        <dbReference type="PROSITE-ProRule" id="PRU00703"/>
    </source>
</evidence>
<evidence type="ECO:0000259" key="3">
    <source>
        <dbReference type="PROSITE" id="PS51371"/>
    </source>
</evidence>
<name>A0ABD6DB62_9EURY</name>
<dbReference type="InterPro" id="IPR051462">
    <property type="entry name" value="CBS_domain-containing"/>
</dbReference>
<dbReference type="EMBL" id="JBHUDM010000003">
    <property type="protein sequence ID" value="MFD1642597.1"/>
    <property type="molecule type" value="Genomic_DNA"/>
</dbReference>
<feature type="domain" description="CBS" evidence="3">
    <location>
        <begin position="72"/>
        <end position="127"/>
    </location>
</feature>
<dbReference type="Gene3D" id="3.10.580.10">
    <property type="entry name" value="CBS-domain"/>
    <property type="match status" value="1"/>
</dbReference>
<evidence type="ECO:0000313" key="5">
    <source>
        <dbReference type="Proteomes" id="UP001597052"/>
    </source>
</evidence>
<dbReference type="InterPro" id="IPR000644">
    <property type="entry name" value="CBS_dom"/>
</dbReference>
<dbReference type="Proteomes" id="UP001597052">
    <property type="component" value="Unassembled WGS sequence"/>
</dbReference>